<evidence type="ECO:0000256" key="2">
    <source>
        <dbReference type="SAM" id="MobiDB-lite"/>
    </source>
</evidence>
<gene>
    <name evidence="4" type="ORF">M407DRAFT_12100</name>
</gene>
<proteinExistence type="predicted"/>
<sequence>MLSRHQTQLLDDSDEDNLPLPRLAGLHLETGYLSEIDAPYVRYSPAPSSKSGSEISRNGSVSSDHHSVIESLEEDQILTTYLPDFRALCNICLVEFERSQAEQANCITQATAQSGRKYSFECPACRRSIPLRRGPHDQSNGLGHPSLNLFLEPSPRLLPSRLSMRRSQMRSVDYGGSSKAFPAGAVTPRKSPGTSKHTPPARNEREEPISEPFKNEASLEAFPDSGGAFHSAPVSGQIFSSSSSKVAHINADEPHLCLLWNPFKPSISAPRRPRISEQSTPYVQFDTLDRIAADLSPSIHESAAALECEICNRLLVPENPRERGEMTDRPTDNPIAGCRRAPCGHIFHADCLDSLIPSCECQLLAGDIECPACAHPIQLRSQGVDQVVEMMYNPGARIMRAFGSALPGRRSGGVSLRGRFWHDQDLRARIFSSNYSFEAHRWSSKVPCWVDLEYLGFGELLQTMQEKGIITFNAEAIRGPEGLCGHYIIVSSVHGVALRENVLGQAIWGVQRTAEEAKDAAAVKRIGREKLLFAVRGKGHVNLGQPLEGEEYGDNGANEAEEGEDTTDDLYGDGMMKALQPQGEPMGG</sequence>
<dbReference type="HOGENOM" id="CLU_463959_0_0_1"/>
<protein>
    <recommendedName>
        <fullName evidence="3">RING-type domain-containing protein</fullName>
    </recommendedName>
</protein>
<keyword evidence="1" id="KW-0479">Metal-binding</keyword>
<dbReference type="Proteomes" id="UP000054248">
    <property type="component" value="Unassembled WGS sequence"/>
</dbReference>
<evidence type="ECO:0000313" key="4">
    <source>
        <dbReference type="EMBL" id="KIO17960.1"/>
    </source>
</evidence>
<dbReference type="OrthoDB" id="755409at2759"/>
<dbReference type="SUPFAM" id="SSF57850">
    <property type="entry name" value="RING/U-box"/>
    <property type="match status" value="1"/>
</dbReference>
<evidence type="ECO:0000313" key="5">
    <source>
        <dbReference type="Proteomes" id="UP000054248"/>
    </source>
</evidence>
<evidence type="ECO:0000259" key="3">
    <source>
        <dbReference type="PROSITE" id="PS50089"/>
    </source>
</evidence>
<dbReference type="AlphaFoldDB" id="A0A0C3PT67"/>
<keyword evidence="1" id="KW-0862">Zinc</keyword>
<reference evidence="4 5" key="1">
    <citation type="submission" date="2014-04" db="EMBL/GenBank/DDBJ databases">
        <authorList>
            <consortium name="DOE Joint Genome Institute"/>
            <person name="Kuo A."/>
            <person name="Girlanda M."/>
            <person name="Perotto S."/>
            <person name="Kohler A."/>
            <person name="Nagy L.G."/>
            <person name="Floudas D."/>
            <person name="Copeland A."/>
            <person name="Barry K.W."/>
            <person name="Cichocki N."/>
            <person name="Veneault-Fourrey C."/>
            <person name="LaButti K."/>
            <person name="Lindquist E.A."/>
            <person name="Lipzen A."/>
            <person name="Lundell T."/>
            <person name="Morin E."/>
            <person name="Murat C."/>
            <person name="Sun H."/>
            <person name="Tunlid A."/>
            <person name="Henrissat B."/>
            <person name="Grigoriev I.V."/>
            <person name="Hibbett D.S."/>
            <person name="Martin F."/>
            <person name="Nordberg H.P."/>
            <person name="Cantor M.N."/>
            <person name="Hua S.X."/>
        </authorList>
    </citation>
    <scope>NUCLEOTIDE SEQUENCE [LARGE SCALE GENOMIC DNA]</scope>
    <source>
        <strain evidence="4 5">MUT 4182</strain>
    </source>
</reference>
<accession>A0A0C3PT67</accession>
<keyword evidence="5" id="KW-1185">Reference proteome</keyword>
<name>A0A0C3PT67_9AGAM</name>
<feature type="region of interest" description="Disordered" evidence="2">
    <location>
        <begin position="168"/>
        <end position="214"/>
    </location>
</feature>
<dbReference type="EMBL" id="KN823327">
    <property type="protein sequence ID" value="KIO17960.1"/>
    <property type="molecule type" value="Genomic_DNA"/>
</dbReference>
<organism evidence="4 5">
    <name type="scientific">Tulasnella calospora MUT 4182</name>
    <dbReference type="NCBI Taxonomy" id="1051891"/>
    <lineage>
        <taxon>Eukaryota</taxon>
        <taxon>Fungi</taxon>
        <taxon>Dikarya</taxon>
        <taxon>Basidiomycota</taxon>
        <taxon>Agaricomycotina</taxon>
        <taxon>Agaricomycetes</taxon>
        <taxon>Cantharellales</taxon>
        <taxon>Tulasnellaceae</taxon>
        <taxon>Tulasnella</taxon>
    </lineage>
</organism>
<evidence type="ECO:0000256" key="1">
    <source>
        <dbReference type="PROSITE-ProRule" id="PRU00175"/>
    </source>
</evidence>
<dbReference type="GO" id="GO:0008270">
    <property type="term" value="F:zinc ion binding"/>
    <property type="evidence" value="ECO:0007669"/>
    <property type="project" value="UniProtKB-KW"/>
</dbReference>
<dbReference type="InterPro" id="IPR013083">
    <property type="entry name" value="Znf_RING/FYVE/PHD"/>
</dbReference>
<dbReference type="CDD" id="cd16448">
    <property type="entry name" value="RING-H2"/>
    <property type="match status" value="1"/>
</dbReference>
<reference evidence="5" key="2">
    <citation type="submission" date="2015-01" db="EMBL/GenBank/DDBJ databases">
        <title>Evolutionary Origins and Diversification of the Mycorrhizal Mutualists.</title>
        <authorList>
            <consortium name="DOE Joint Genome Institute"/>
            <consortium name="Mycorrhizal Genomics Consortium"/>
            <person name="Kohler A."/>
            <person name="Kuo A."/>
            <person name="Nagy L.G."/>
            <person name="Floudas D."/>
            <person name="Copeland A."/>
            <person name="Barry K.W."/>
            <person name="Cichocki N."/>
            <person name="Veneault-Fourrey C."/>
            <person name="LaButti K."/>
            <person name="Lindquist E.A."/>
            <person name="Lipzen A."/>
            <person name="Lundell T."/>
            <person name="Morin E."/>
            <person name="Murat C."/>
            <person name="Riley R."/>
            <person name="Ohm R."/>
            <person name="Sun H."/>
            <person name="Tunlid A."/>
            <person name="Henrissat B."/>
            <person name="Grigoriev I.V."/>
            <person name="Hibbett D.S."/>
            <person name="Martin F."/>
        </authorList>
    </citation>
    <scope>NUCLEOTIDE SEQUENCE [LARGE SCALE GENOMIC DNA]</scope>
    <source>
        <strain evidence="5">MUT 4182</strain>
    </source>
</reference>
<keyword evidence="1" id="KW-0863">Zinc-finger</keyword>
<dbReference type="Gene3D" id="3.30.40.10">
    <property type="entry name" value="Zinc/RING finger domain, C3HC4 (zinc finger)"/>
    <property type="match status" value="1"/>
</dbReference>
<dbReference type="PROSITE" id="PS50089">
    <property type="entry name" value="ZF_RING_2"/>
    <property type="match status" value="1"/>
</dbReference>
<feature type="compositionally biased region" description="Acidic residues" evidence="2">
    <location>
        <begin position="548"/>
        <end position="571"/>
    </location>
</feature>
<feature type="domain" description="RING-type" evidence="3">
    <location>
        <begin position="308"/>
        <end position="373"/>
    </location>
</feature>
<dbReference type="InterPro" id="IPR001841">
    <property type="entry name" value="Znf_RING"/>
</dbReference>
<feature type="region of interest" description="Disordered" evidence="2">
    <location>
        <begin position="544"/>
        <end position="588"/>
    </location>
</feature>